<evidence type="ECO:0000256" key="5">
    <source>
        <dbReference type="ARBA" id="ARBA00022692"/>
    </source>
</evidence>
<evidence type="ECO:0000256" key="8">
    <source>
        <dbReference type="ARBA" id="ARBA00023287"/>
    </source>
</evidence>
<reference evidence="12" key="1">
    <citation type="journal article" date="2019" name="Int. J. Syst. Evol. Microbiol.">
        <title>The Global Catalogue of Microorganisms (GCM) 10K type strain sequencing project: providing services to taxonomists for standard genome sequencing and annotation.</title>
        <authorList>
            <consortium name="The Broad Institute Genomics Platform"/>
            <consortium name="The Broad Institute Genome Sequencing Center for Infectious Disease"/>
            <person name="Wu L."/>
            <person name="Ma J."/>
        </authorList>
    </citation>
    <scope>NUCLEOTIDE SEQUENCE [LARGE SCALE GENOMIC DNA]</scope>
    <source>
        <strain evidence="12">KACC 14058</strain>
    </source>
</reference>
<dbReference type="PRINTS" id="PR00813">
    <property type="entry name" value="BCTERIALGSPG"/>
</dbReference>
<dbReference type="Gene3D" id="3.30.700.10">
    <property type="entry name" value="Glycoprotein, Type 4 Pilin"/>
    <property type="match status" value="1"/>
</dbReference>
<evidence type="ECO:0000313" key="12">
    <source>
        <dbReference type="Proteomes" id="UP001595880"/>
    </source>
</evidence>
<dbReference type="NCBIfam" id="TIGR02532">
    <property type="entry name" value="IV_pilin_GFxxxE"/>
    <property type="match status" value="1"/>
</dbReference>
<keyword evidence="3 10" id="KW-1003">Cell membrane</keyword>
<dbReference type="PIRSF" id="PIRSF029928">
    <property type="entry name" value="Late_competence_ComGC"/>
    <property type="match status" value="1"/>
</dbReference>
<keyword evidence="5 10" id="KW-0812">Transmembrane</keyword>
<comment type="caution">
    <text evidence="11">The sequence shown here is derived from an EMBL/GenBank/DDBJ whole genome shotgun (WGS) entry which is preliminary data.</text>
</comment>
<evidence type="ECO:0000256" key="10">
    <source>
        <dbReference type="PIRNR" id="PIRNR029928"/>
    </source>
</evidence>
<dbReference type="InterPro" id="IPR012902">
    <property type="entry name" value="N_methyl_site"/>
</dbReference>
<dbReference type="NCBIfam" id="NF040999">
    <property type="entry name" value="pilin_ComGC"/>
    <property type="match status" value="1"/>
</dbReference>
<dbReference type="Proteomes" id="UP001595880">
    <property type="component" value="Unassembled WGS sequence"/>
</dbReference>
<keyword evidence="7 10" id="KW-0472">Membrane</keyword>
<evidence type="ECO:0000313" key="11">
    <source>
        <dbReference type="EMBL" id="MFC4388543.1"/>
    </source>
</evidence>
<feature type="transmembrane region" description="Helical" evidence="10">
    <location>
        <begin position="7"/>
        <end position="28"/>
    </location>
</feature>
<keyword evidence="12" id="KW-1185">Reference proteome</keyword>
<gene>
    <name evidence="11" type="primary">comGC</name>
    <name evidence="11" type="ORF">ACFOZ1_12130</name>
</gene>
<comment type="subcellular location">
    <subcellularLocation>
        <location evidence="1">Cell membrane</location>
        <topology evidence="1">Single-pass membrane protein</topology>
    </subcellularLocation>
    <subcellularLocation>
        <location evidence="2">Cell surface</location>
    </subcellularLocation>
</comment>
<keyword evidence="4" id="KW-0488">Methylation</keyword>
<sequence>MAKNEKGFTLIEMIIVLAVISILMILFIPNLASKNDAIQEQGCDALITLAENQLIAYELEKGAPITAASDLVTEDYLKTKDCANGTKELVYHATGEKPFTAEAK</sequence>
<dbReference type="PROSITE" id="PS00409">
    <property type="entry name" value="PROKAR_NTER_METHYL"/>
    <property type="match status" value="1"/>
</dbReference>
<dbReference type="InterPro" id="IPR045584">
    <property type="entry name" value="Pilin-like"/>
</dbReference>
<evidence type="ECO:0000256" key="4">
    <source>
        <dbReference type="ARBA" id="ARBA00022481"/>
    </source>
</evidence>
<dbReference type="Pfam" id="PF07963">
    <property type="entry name" value="N_methyl"/>
    <property type="match status" value="1"/>
</dbReference>
<comment type="subunit">
    <text evidence="10">Homodimer.</text>
</comment>
<keyword evidence="8 10" id="KW-0178">Competence</keyword>
<dbReference type="EMBL" id="JBHSDV010000003">
    <property type="protein sequence ID" value="MFC4388543.1"/>
    <property type="molecule type" value="Genomic_DNA"/>
</dbReference>
<evidence type="ECO:0000256" key="1">
    <source>
        <dbReference type="ARBA" id="ARBA00004162"/>
    </source>
</evidence>
<proteinExistence type="inferred from homology"/>
<comment type="similarity">
    <text evidence="9 10">Belongs to the ComGC family.</text>
</comment>
<dbReference type="SUPFAM" id="SSF54523">
    <property type="entry name" value="Pili subunits"/>
    <property type="match status" value="1"/>
</dbReference>
<protein>
    <recommendedName>
        <fullName evidence="10">ComG operon protein 3</fullName>
    </recommendedName>
</protein>
<dbReference type="RefSeq" id="WP_390199629.1">
    <property type="nucleotide sequence ID" value="NZ_JBHSDV010000003.1"/>
</dbReference>
<evidence type="ECO:0000256" key="7">
    <source>
        <dbReference type="ARBA" id="ARBA00023136"/>
    </source>
</evidence>
<evidence type="ECO:0000256" key="2">
    <source>
        <dbReference type="ARBA" id="ARBA00004241"/>
    </source>
</evidence>
<name>A0ABV8W0C5_9BACI</name>
<evidence type="ECO:0000256" key="3">
    <source>
        <dbReference type="ARBA" id="ARBA00022475"/>
    </source>
</evidence>
<keyword evidence="6 10" id="KW-1133">Transmembrane helix</keyword>
<keyword evidence="10" id="KW-0813">Transport</keyword>
<dbReference type="InterPro" id="IPR000983">
    <property type="entry name" value="Bac_GSPG_pilin"/>
</dbReference>
<dbReference type="InterPro" id="IPR016940">
    <property type="entry name" value="ComGC"/>
</dbReference>
<accession>A0ABV8W0C5</accession>
<comment type="function">
    <text evidence="10">Required for transformation and DNA binding.</text>
</comment>
<evidence type="ECO:0000256" key="6">
    <source>
        <dbReference type="ARBA" id="ARBA00022989"/>
    </source>
</evidence>
<evidence type="ECO:0000256" key="9">
    <source>
        <dbReference type="ARBA" id="ARBA00043982"/>
    </source>
</evidence>
<organism evidence="11 12">
    <name type="scientific">Gracilibacillus marinus</name>
    <dbReference type="NCBI Taxonomy" id="630535"/>
    <lineage>
        <taxon>Bacteria</taxon>
        <taxon>Bacillati</taxon>
        <taxon>Bacillota</taxon>
        <taxon>Bacilli</taxon>
        <taxon>Bacillales</taxon>
        <taxon>Bacillaceae</taxon>
        <taxon>Gracilibacillus</taxon>
    </lineage>
</organism>